<dbReference type="InterPro" id="IPR023298">
    <property type="entry name" value="ATPase_P-typ_TM_dom_sf"/>
</dbReference>
<dbReference type="SFLD" id="SFLDS00003">
    <property type="entry name" value="Haloacid_Dehalogenase"/>
    <property type="match status" value="1"/>
</dbReference>
<keyword evidence="8 14" id="KW-0067">ATP-binding</keyword>
<dbReference type="InterPro" id="IPR047819">
    <property type="entry name" value="P5A-ATPase_N"/>
</dbReference>
<dbReference type="NCBIfam" id="TIGR01494">
    <property type="entry name" value="ATPase_P-type"/>
    <property type="match status" value="2"/>
</dbReference>
<comment type="subcellular location">
    <subcellularLocation>
        <location evidence="1">Late endosome membrane</location>
        <topology evidence="1">Multi-pass membrane protein</topology>
    </subcellularLocation>
    <subcellularLocation>
        <location evidence="14">Membrane</location>
        <topology evidence="14">Multi-pass membrane protein</topology>
    </subcellularLocation>
</comment>
<dbReference type="PRINTS" id="PR00119">
    <property type="entry name" value="CATATPASE"/>
</dbReference>
<feature type="transmembrane region" description="Helical" evidence="14">
    <location>
        <begin position="322"/>
        <end position="342"/>
    </location>
</feature>
<dbReference type="InterPro" id="IPR059000">
    <property type="entry name" value="ATPase_P-type_domA"/>
</dbReference>
<evidence type="ECO:0000256" key="3">
    <source>
        <dbReference type="ARBA" id="ARBA00022553"/>
    </source>
</evidence>
<keyword evidence="10 14" id="KW-1278">Translocase</keyword>
<keyword evidence="5 14" id="KW-0479">Metal-binding</keyword>
<evidence type="ECO:0000313" key="19">
    <source>
        <dbReference type="Proteomes" id="UP001487740"/>
    </source>
</evidence>
<evidence type="ECO:0000256" key="14">
    <source>
        <dbReference type="RuleBase" id="RU362082"/>
    </source>
</evidence>
<dbReference type="InterPro" id="IPR047821">
    <property type="entry name" value="P5B-type_ATPase"/>
</dbReference>
<dbReference type="GO" id="GO:0019829">
    <property type="term" value="F:ATPase-coupled monoatomic cation transmembrane transporter activity"/>
    <property type="evidence" value="ECO:0007669"/>
    <property type="project" value="UniProtKB-UniRule"/>
</dbReference>
<evidence type="ECO:0000313" key="18">
    <source>
        <dbReference type="EMBL" id="KAK8375511.1"/>
    </source>
</evidence>
<evidence type="ECO:0000256" key="2">
    <source>
        <dbReference type="ARBA" id="ARBA00006000"/>
    </source>
</evidence>
<dbReference type="SUPFAM" id="SSF81665">
    <property type="entry name" value="Calcium ATPase, transmembrane domain M"/>
    <property type="match status" value="1"/>
</dbReference>
<dbReference type="InterPro" id="IPR044492">
    <property type="entry name" value="P_typ_ATPase_HD_dom"/>
</dbReference>
<dbReference type="SUPFAM" id="SSF81653">
    <property type="entry name" value="Calcium ATPase, transduction domain A"/>
    <property type="match status" value="1"/>
</dbReference>
<dbReference type="InterPro" id="IPR023299">
    <property type="entry name" value="ATPase_P-typ_cyto_dom_N"/>
</dbReference>
<dbReference type="Gene3D" id="2.70.150.10">
    <property type="entry name" value="Calcium-transporting ATPase, cytoplasmic transduction domain A"/>
    <property type="match status" value="1"/>
</dbReference>
<dbReference type="FunFam" id="1.20.1110.10:FF:000023">
    <property type="entry name" value="Cation-transporting ATPase"/>
    <property type="match status" value="1"/>
</dbReference>
<evidence type="ECO:0000256" key="10">
    <source>
        <dbReference type="ARBA" id="ARBA00022967"/>
    </source>
</evidence>
<dbReference type="InterPro" id="IPR006544">
    <property type="entry name" value="P-type_TPase_V"/>
</dbReference>
<reference evidence="18 19" key="1">
    <citation type="submission" date="2023-03" db="EMBL/GenBank/DDBJ databases">
        <title>High-quality genome of Scylla paramamosain provides insights in environmental adaptation.</title>
        <authorList>
            <person name="Zhang L."/>
        </authorList>
    </citation>
    <scope>NUCLEOTIDE SEQUENCE [LARGE SCALE GENOMIC DNA]</scope>
    <source>
        <strain evidence="18">LZ_2023a</strain>
        <tissue evidence="18">Muscle</tissue>
    </source>
</reference>
<comment type="caution">
    <text evidence="18">The sequence shown here is derived from an EMBL/GenBank/DDBJ whole genome shotgun (WGS) entry which is preliminary data.</text>
</comment>
<dbReference type="GO" id="GO:0005524">
    <property type="term" value="F:ATP binding"/>
    <property type="evidence" value="ECO:0007669"/>
    <property type="project" value="UniProtKB-UniRule"/>
</dbReference>
<dbReference type="Gene3D" id="3.40.50.1000">
    <property type="entry name" value="HAD superfamily/HAD-like"/>
    <property type="match status" value="1"/>
</dbReference>
<evidence type="ECO:0000256" key="9">
    <source>
        <dbReference type="ARBA" id="ARBA00022842"/>
    </source>
</evidence>
<dbReference type="Proteomes" id="UP001487740">
    <property type="component" value="Unassembled WGS sequence"/>
</dbReference>
<evidence type="ECO:0000256" key="13">
    <source>
        <dbReference type="ARBA" id="ARBA00049360"/>
    </source>
</evidence>
<keyword evidence="9 14" id="KW-0460">Magnesium</keyword>
<evidence type="ECO:0000256" key="7">
    <source>
        <dbReference type="ARBA" id="ARBA00022753"/>
    </source>
</evidence>
<feature type="transmembrane region" description="Helical" evidence="14">
    <location>
        <begin position="495"/>
        <end position="512"/>
    </location>
</feature>
<evidence type="ECO:0000256" key="6">
    <source>
        <dbReference type="ARBA" id="ARBA00022741"/>
    </source>
</evidence>
<feature type="transmembrane region" description="Helical" evidence="14">
    <location>
        <begin position="1201"/>
        <end position="1226"/>
    </location>
</feature>
<keyword evidence="7" id="KW-0967">Endosome</keyword>
<evidence type="ECO:0000256" key="4">
    <source>
        <dbReference type="ARBA" id="ARBA00022692"/>
    </source>
</evidence>
<comment type="caution">
    <text evidence="14">Lacks conserved residue(s) required for the propagation of feature annotation.</text>
</comment>
<evidence type="ECO:0000259" key="17">
    <source>
        <dbReference type="Pfam" id="PF12409"/>
    </source>
</evidence>
<feature type="domain" description="Cation-transporting P-type ATPase N-terminal" evidence="16">
    <location>
        <begin position="260"/>
        <end position="317"/>
    </location>
</feature>
<dbReference type="GO" id="GO:0015203">
    <property type="term" value="F:polyamine transmembrane transporter activity"/>
    <property type="evidence" value="ECO:0007669"/>
    <property type="project" value="TreeGrafter"/>
</dbReference>
<accession>A0AAW0SKA3</accession>
<feature type="transmembrane region" description="Helical" evidence="14">
    <location>
        <begin position="1035"/>
        <end position="1054"/>
    </location>
</feature>
<feature type="domain" description="P5B-type ATPase N-terminal" evidence="17">
    <location>
        <begin position="73"/>
        <end position="242"/>
    </location>
</feature>
<dbReference type="SFLD" id="SFLDG00002">
    <property type="entry name" value="C1.7:_P-type_atpase_like"/>
    <property type="match status" value="1"/>
</dbReference>
<evidence type="ECO:0000256" key="8">
    <source>
        <dbReference type="ARBA" id="ARBA00022840"/>
    </source>
</evidence>
<keyword evidence="11 14" id="KW-1133">Transmembrane helix</keyword>
<dbReference type="GO" id="GO:0046872">
    <property type="term" value="F:metal ion binding"/>
    <property type="evidence" value="ECO:0007669"/>
    <property type="project" value="UniProtKB-UniRule"/>
</dbReference>
<dbReference type="Pfam" id="PF00122">
    <property type="entry name" value="E1-E2_ATPase"/>
    <property type="match status" value="1"/>
</dbReference>
<feature type="transmembrane region" description="Helical" evidence="14">
    <location>
        <begin position="532"/>
        <end position="552"/>
    </location>
</feature>
<keyword evidence="3" id="KW-0597">Phosphoprotein</keyword>
<dbReference type="SFLD" id="SFLDF00027">
    <property type="entry name" value="p-type_atpase"/>
    <property type="match status" value="1"/>
</dbReference>
<evidence type="ECO:0000259" key="16">
    <source>
        <dbReference type="Pfam" id="PF00690"/>
    </source>
</evidence>
<dbReference type="InterPro" id="IPR008250">
    <property type="entry name" value="ATPase_P-typ_transduc_dom_A_sf"/>
</dbReference>
<dbReference type="NCBIfam" id="TIGR01657">
    <property type="entry name" value="P-ATPase-V"/>
    <property type="match status" value="1"/>
</dbReference>
<dbReference type="PANTHER" id="PTHR45630:SF8">
    <property type="entry name" value="CATION-TRANSPORTING ATPASE"/>
    <property type="match status" value="1"/>
</dbReference>
<dbReference type="InterPro" id="IPR018303">
    <property type="entry name" value="ATPase_P-typ_P_site"/>
</dbReference>
<dbReference type="InterPro" id="IPR004014">
    <property type="entry name" value="ATPase_P-typ_cation-transptr_N"/>
</dbReference>
<dbReference type="Gene3D" id="3.40.1110.10">
    <property type="entry name" value="Calcium-transporting ATPase, cytoplasmic domain N"/>
    <property type="match status" value="1"/>
</dbReference>
<comment type="catalytic activity">
    <reaction evidence="13 14">
        <text>ATP + H2O = ADP + phosphate + H(+)</text>
        <dbReference type="Rhea" id="RHEA:13065"/>
        <dbReference type="ChEBI" id="CHEBI:15377"/>
        <dbReference type="ChEBI" id="CHEBI:15378"/>
        <dbReference type="ChEBI" id="CHEBI:30616"/>
        <dbReference type="ChEBI" id="CHEBI:43474"/>
        <dbReference type="ChEBI" id="CHEBI:456216"/>
    </reaction>
</comment>
<dbReference type="PANTHER" id="PTHR45630">
    <property type="entry name" value="CATION-TRANSPORTING ATPASE-RELATED"/>
    <property type="match status" value="1"/>
</dbReference>
<proteinExistence type="inferred from homology"/>
<evidence type="ECO:0000256" key="12">
    <source>
        <dbReference type="ARBA" id="ARBA00023136"/>
    </source>
</evidence>
<organism evidence="18 19">
    <name type="scientific">Scylla paramamosain</name>
    <name type="common">Mud crab</name>
    <dbReference type="NCBI Taxonomy" id="85552"/>
    <lineage>
        <taxon>Eukaryota</taxon>
        <taxon>Metazoa</taxon>
        <taxon>Ecdysozoa</taxon>
        <taxon>Arthropoda</taxon>
        <taxon>Crustacea</taxon>
        <taxon>Multicrustacea</taxon>
        <taxon>Malacostraca</taxon>
        <taxon>Eumalacostraca</taxon>
        <taxon>Eucarida</taxon>
        <taxon>Decapoda</taxon>
        <taxon>Pleocyemata</taxon>
        <taxon>Brachyura</taxon>
        <taxon>Eubrachyura</taxon>
        <taxon>Portunoidea</taxon>
        <taxon>Portunidae</taxon>
        <taxon>Portuninae</taxon>
        <taxon>Scylla</taxon>
    </lineage>
</organism>
<dbReference type="Pfam" id="PF13246">
    <property type="entry name" value="Cation_ATPase"/>
    <property type="match status" value="1"/>
</dbReference>
<evidence type="ECO:0000256" key="1">
    <source>
        <dbReference type="ARBA" id="ARBA00004107"/>
    </source>
</evidence>
<keyword evidence="6 14" id="KW-0547">Nucleotide-binding</keyword>
<feature type="domain" description="P-type ATPase A" evidence="15">
    <location>
        <begin position="357"/>
        <end position="475"/>
    </location>
</feature>
<feature type="transmembrane region" description="Helical" evidence="14">
    <location>
        <begin position="91"/>
        <end position="114"/>
    </location>
</feature>
<protein>
    <recommendedName>
        <fullName evidence="14">Cation-transporting ATPase</fullName>
        <ecNumber evidence="14">7.2.2.-</ecNumber>
    </recommendedName>
</protein>
<dbReference type="InterPro" id="IPR023214">
    <property type="entry name" value="HAD_sf"/>
</dbReference>
<feature type="transmembrane region" description="Helical" evidence="14">
    <location>
        <begin position="1075"/>
        <end position="1099"/>
    </location>
</feature>
<dbReference type="FunFam" id="3.40.50.1000:FF:000045">
    <property type="entry name" value="Cation-transporting ATPase"/>
    <property type="match status" value="1"/>
</dbReference>
<dbReference type="GO" id="GO:0015662">
    <property type="term" value="F:P-type ion transporter activity"/>
    <property type="evidence" value="ECO:0007669"/>
    <property type="project" value="InterPro"/>
</dbReference>
<dbReference type="InterPro" id="IPR001757">
    <property type="entry name" value="P_typ_ATPase"/>
</dbReference>
<dbReference type="EMBL" id="JARAKH010000049">
    <property type="protein sequence ID" value="KAK8375511.1"/>
    <property type="molecule type" value="Genomic_DNA"/>
</dbReference>
<dbReference type="SUPFAM" id="SSF81660">
    <property type="entry name" value="Metal cation-transporting ATPase, ATP-binding domain N"/>
    <property type="match status" value="1"/>
</dbReference>
<dbReference type="PROSITE" id="PS00154">
    <property type="entry name" value="ATPASE_E1_E2"/>
    <property type="match status" value="1"/>
</dbReference>
<keyword evidence="19" id="KW-1185">Reference proteome</keyword>
<dbReference type="GO" id="GO:0016887">
    <property type="term" value="F:ATP hydrolysis activity"/>
    <property type="evidence" value="ECO:0007669"/>
    <property type="project" value="InterPro"/>
</dbReference>
<dbReference type="GO" id="GO:0031902">
    <property type="term" value="C:late endosome membrane"/>
    <property type="evidence" value="ECO:0007669"/>
    <property type="project" value="UniProtKB-SubCell"/>
</dbReference>
<evidence type="ECO:0000259" key="15">
    <source>
        <dbReference type="Pfam" id="PF00122"/>
    </source>
</evidence>
<dbReference type="Pfam" id="PF12409">
    <property type="entry name" value="P5-ATPase"/>
    <property type="match status" value="1"/>
</dbReference>
<feature type="transmembrane region" description="Helical" evidence="14">
    <location>
        <begin position="1155"/>
        <end position="1181"/>
    </location>
</feature>
<evidence type="ECO:0000256" key="11">
    <source>
        <dbReference type="ARBA" id="ARBA00022989"/>
    </source>
</evidence>
<dbReference type="SUPFAM" id="SSF56784">
    <property type="entry name" value="HAD-like"/>
    <property type="match status" value="1"/>
</dbReference>
<keyword evidence="12 14" id="KW-0472">Membrane</keyword>
<evidence type="ECO:0000256" key="5">
    <source>
        <dbReference type="ARBA" id="ARBA00022723"/>
    </source>
</evidence>
<dbReference type="GO" id="GO:0006874">
    <property type="term" value="P:intracellular calcium ion homeostasis"/>
    <property type="evidence" value="ECO:0007669"/>
    <property type="project" value="TreeGrafter"/>
</dbReference>
<comment type="similarity">
    <text evidence="2 14">Belongs to the cation transport ATPase (P-type) (TC 3.A.3) family. Type V subfamily.</text>
</comment>
<dbReference type="FunFam" id="3.40.1110.10:FF:000026">
    <property type="entry name" value="Cation-transporting ATPase"/>
    <property type="match status" value="1"/>
</dbReference>
<name>A0AAW0SKA3_SCYPA</name>
<gene>
    <name evidence="18" type="ORF">O3P69_008385</name>
</gene>
<dbReference type="Pfam" id="PF00690">
    <property type="entry name" value="Cation_ATPase_N"/>
    <property type="match status" value="1"/>
</dbReference>
<dbReference type="EC" id="7.2.2.-" evidence="14"/>
<keyword evidence="4 14" id="KW-0812">Transmembrane</keyword>
<sequence length="1310" mass="147317">MAGTNNPRRAALSLSFLRGTGHSTLNRDRCHCGVYQPTTTPIVEEQSARLLPTPGEQGPNVEKPGVDHIIGNEDEEAEIYGYRRSKLKTGITWFFIVVSAGFLRLVFHWVPVWMLKATHSQCSLEHATKVLIVEYFKKYKRNFVKNISEINARNIRFLPSTSQSRIWKNLQDLLYFFIDASYEKEYSVLHSATNQMEERDGDIQQMEDLNLPTALIVPTASGSVIETDSIQVFRCRKTLYIWEKELKSFYRLRGLDVGHTAEDLHKYRGLSWVEQARRRIIYGENSIRVPITPINQLLFLEALNPFYIFQLFSVCLWYTDEYVWYATVIVVTSVVSLISEVYQMHRNQVVLSNTIQTADTVQVLRPGDQVDTIPSEHLVPGDVIVIPPQGCMMQCDAVLLQGNCIVNESMLTGESVPVTKTSIVDRSDVIYKEKEHSRHTLFCGTQVIQTRFYGGERVTAVVVRTGFSTSKGSLVCSIMYPPPVDFKFQQDSYKFVGVLAGIASIGFIYTVITKVMRDLSPSSIALDSLDLITIVIPPALPMAMTVGILYALQRLKKQKIFCISPRSINISGVLNCICFDKTGTLTEDGLDMRGVVPVSQTASKVELSPMTSAKMLPHDHLLFAMATCHSITVINLEKVGDPLDLKMFESTGWSLDEPGLDDTNKYDMMMPSVVRPSAPDVVISNENVETEPPLELGILRQFPFSSSLQRMSVITRQLGASNFDLYCKGSPEMIASLSRPETVPTDFSEQLLQYTIQGYRVLALAWRPLKLSYLKAQRINRDEVECDLQFLGLLVMENRLKKETTPVIAQLHRAHIKTIMVTGDNMLTALSVGRECGLVSPHQQVITIKATAPHQSCPASLTFHANKTNTPSSSVVTQQVDSMVQVDLDEKTNGSYCFAIEGKSWRVVHQYFPEVLQKLVVRGAIFARMSPEQKQQLVLELQSLGYFVGMCGDGANDCGALKAAHAGISLSEAEASVASPFTSAQPNISCVPKLIKEGRCALVTSFGIFKYMAAYSLTQFVSIMILYSIDSNLTDIQFLWIDLFLITVFAIFFGRTESYNGPLASYSPPTALLSFTPIMSILLHIFIVISFQTYCFYYVQYQPWFVPYNSTLGEEEDIYGCYENFSVFSVSQFQYIILALVFSRGPPFRQHVYTNFLLTGSFIIMSICCVVLTVAPPQFIIDGFEMVLPPADDADAYFFRWEIILFSVLYSVLAIFTEYVIIDYIFYRKCRPKLHNISKSKKKYLALERDMQLDKEWPPLTPYEAEINGIPDKKEVILDASKLHTAVMKSEVNGSAPGAVTTITQFHSSL</sequence>
<dbReference type="InterPro" id="IPR036412">
    <property type="entry name" value="HAD-like_sf"/>
</dbReference>
<dbReference type="CDD" id="cd07542">
    <property type="entry name" value="P-type_ATPase_cation"/>
    <property type="match status" value="1"/>
</dbReference>